<evidence type="ECO:0000256" key="3">
    <source>
        <dbReference type="ARBA" id="ARBA00022989"/>
    </source>
</evidence>
<name>A0A383BQ29_9ZZZZ</name>
<feature type="transmembrane region" description="Helical" evidence="5">
    <location>
        <begin position="52"/>
        <end position="73"/>
    </location>
</feature>
<evidence type="ECO:0000256" key="4">
    <source>
        <dbReference type="ARBA" id="ARBA00023136"/>
    </source>
</evidence>
<gene>
    <name evidence="6" type="ORF">METZ01_LOCUS474757</name>
</gene>
<evidence type="ECO:0000313" key="6">
    <source>
        <dbReference type="EMBL" id="SVE21903.1"/>
    </source>
</evidence>
<feature type="transmembrane region" description="Helical" evidence="5">
    <location>
        <begin position="79"/>
        <end position="102"/>
    </location>
</feature>
<proteinExistence type="predicted"/>
<reference evidence="6" key="1">
    <citation type="submission" date="2018-05" db="EMBL/GenBank/DDBJ databases">
        <authorList>
            <person name="Lanie J.A."/>
            <person name="Ng W.-L."/>
            <person name="Kazmierczak K.M."/>
            <person name="Andrzejewski T.M."/>
            <person name="Davidsen T.M."/>
            <person name="Wayne K.J."/>
            <person name="Tettelin H."/>
            <person name="Glass J.I."/>
            <person name="Rusch D."/>
            <person name="Podicherti R."/>
            <person name="Tsui H.-C.T."/>
            <person name="Winkler M.E."/>
        </authorList>
    </citation>
    <scope>NUCLEOTIDE SEQUENCE</scope>
</reference>
<evidence type="ECO:0000256" key="1">
    <source>
        <dbReference type="ARBA" id="ARBA00004127"/>
    </source>
</evidence>
<keyword evidence="4 5" id="KW-0472">Membrane</keyword>
<dbReference type="AlphaFoldDB" id="A0A383BQ29"/>
<dbReference type="InterPro" id="IPR007318">
    <property type="entry name" value="Phopholipid_MeTrfase"/>
</dbReference>
<organism evidence="6">
    <name type="scientific">marine metagenome</name>
    <dbReference type="NCBI Taxonomy" id="408172"/>
    <lineage>
        <taxon>unclassified sequences</taxon>
        <taxon>metagenomes</taxon>
        <taxon>ecological metagenomes</taxon>
    </lineage>
</organism>
<keyword evidence="2 5" id="KW-0812">Transmembrane</keyword>
<dbReference type="EMBL" id="UINC01202211">
    <property type="protein sequence ID" value="SVE21903.1"/>
    <property type="molecule type" value="Genomic_DNA"/>
</dbReference>
<comment type="subcellular location">
    <subcellularLocation>
        <location evidence="1">Endomembrane system</location>
        <topology evidence="1">Multi-pass membrane protein</topology>
    </subcellularLocation>
</comment>
<feature type="transmembrane region" description="Helical" evidence="5">
    <location>
        <begin position="143"/>
        <end position="168"/>
    </location>
</feature>
<dbReference type="GO" id="GO:0012505">
    <property type="term" value="C:endomembrane system"/>
    <property type="evidence" value="ECO:0007669"/>
    <property type="project" value="UniProtKB-SubCell"/>
</dbReference>
<evidence type="ECO:0000256" key="5">
    <source>
        <dbReference type="SAM" id="Phobius"/>
    </source>
</evidence>
<keyword evidence="3 5" id="KW-1133">Transmembrane helix</keyword>
<protein>
    <recommendedName>
        <fullName evidence="7">Steroid 5-alpha reductase C-terminal domain-containing protein</fullName>
    </recommendedName>
</protein>
<evidence type="ECO:0000256" key="2">
    <source>
        <dbReference type="ARBA" id="ARBA00022692"/>
    </source>
</evidence>
<feature type="transmembrane region" description="Helical" evidence="5">
    <location>
        <begin position="12"/>
        <end position="32"/>
    </location>
</feature>
<evidence type="ECO:0008006" key="7">
    <source>
        <dbReference type="Google" id="ProtNLM"/>
    </source>
</evidence>
<accession>A0A383BQ29</accession>
<dbReference type="Pfam" id="PF04191">
    <property type="entry name" value="PEMT"/>
    <property type="match status" value="1"/>
</dbReference>
<sequence>MDGSLFGYSTYTWLIISLLSAIVHQLYVLFCWRLELYYKYLSKNYGKNAFSYYKKIFTVLILSRPIFILLLSISNSNSLYIGPVFYWTIIILLLIPGIYAQYSVAKYFGYDRAFGIDHFEPEIYNKIPLVNEGIFKYTSNGMYVYAFFLIWLPGIIFESQAGILLALFHHLYIWVHYYFTELPDIRYIYRK</sequence>